<reference evidence="7" key="1">
    <citation type="submission" date="2021-01" db="EMBL/GenBank/DDBJ databases">
        <authorList>
            <person name="Corre E."/>
            <person name="Pelletier E."/>
            <person name="Niang G."/>
            <person name="Scheremetjew M."/>
            <person name="Finn R."/>
            <person name="Kale V."/>
            <person name="Holt S."/>
            <person name="Cochrane G."/>
            <person name="Meng A."/>
            <person name="Brown T."/>
            <person name="Cohen L."/>
        </authorList>
    </citation>
    <scope>NUCLEOTIDE SEQUENCE</scope>
    <source>
        <strain evidence="7">CCMP441</strain>
    </source>
</reference>
<proteinExistence type="predicted"/>
<evidence type="ECO:0000313" key="7">
    <source>
        <dbReference type="EMBL" id="CAD8745445.1"/>
    </source>
</evidence>
<dbReference type="EMBL" id="HBFK01019285">
    <property type="protein sequence ID" value="CAD8745445.1"/>
    <property type="molecule type" value="Transcribed_RNA"/>
</dbReference>
<sequence length="169" mass="17683">MAGDPMSTACGECGVKKNVMKLCTRCKAVYYCSVECQRKSWGTHKKDCASAPTPGGPDEAAKPKGAAVTGQTKKQHVSSRAVPGVCRECDGSGTVDVHDTSASVPLERIQGGAAGFVVRQRSCLKCEGSGVVHTHMVVEEEKPVVPACYICQAPYGTPCACNGRDMATS</sequence>
<feature type="domain" description="MYND-type" evidence="6">
    <location>
        <begin position="10"/>
        <end position="48"/>
    </location>
</feature>
<dbReference type="GO" id="GO:0008270">
    <property type="term" value="F:zinc ion binding"/>
    <property type="evidence" value="ECO:0007669"/>
    <property type="project" value="UniProtKB-KW"/>
</dbReference>
<name>A0A6U2IU73_HEMAN</name>
<keyword evidence="2 4" id="KW-0863">Zinc-finger</keyword>
<dbReference type="SUPFAM" id="SSF144232">
    <property type="entry name" value="HIT/MYND zinc finger-like"/>
    <property type="match status" value="1"/>
</dbReference>
<accession>A0A6U2IU73</accession>
<organism evidence="7">
    <name type="scientific">Hemiselmis andersenii</name>
    <name type="common">Cryptophyte alga</name>
    <dbReference type="NCBI Taxonomy" id="464988"/>
    <lineage>
        <taxon>Eukaryota</taxon>
        <taxon>Cryptophyceae</taxon>
        <taxon>Cryptomonadales</taxon>
        <taxon>Hemiselmidaceae</taxon>
        <taxon>Hemiselmis</taxon>
    </lineage>
</organism>
<dbReference type="AlphaFoldDB" id="A0A6U2IU73"/>
<evidence type="ECO:0000256" key="2">
    <source>
        <dbReference type="ARBA" id="ARBA00022771"/>
    </source>
</evidence>
<evidence type="ECO:0000256" key="3">
    <source>
        <dbReference type="ARBA" id="ARBA00022833"/>
    </source>
</evidence>
<dbReference type="Pfam" id="PF01753">
    <property type="entry name" value="zf-MYND"/>
    <property type="match status" value="1"/>
</dbReference>
<feature type="region of interest" description="Disordered" evidence="5">
    <location>
        <begin position="44"/>
        <end position="76"/>
    </location>
</feature>
<evidence type="ECO:0000256" key="1">
    <source>
        <dbReference type="ARBA" id="ARBA00022723"/>
    </source>
</evidence>
<protein>
    <recommendedName>
        <fullName evidence="6">MYND-type domain-containing protein</fullName>
    </recommendedName>
</protein>
<keyword evidence="3" id="KW-0862">Zinc</keyword>
<evidence type="ECO:0000256" key="5">
    <source>
        <dbReference type="SAM" id="MobiDB-lite"/>
    </source>
</evidence>
<gene>
    <name evidence="7" type="ORF">HAND1043_LOCUS11940</name>
</gene>
<dbReference type="InterPro" id="IPR002893">
    <property type="entry name" value="Znf_MYND"/>
</dbReference>
<dbReference type="Gene3D" id="6.10.140.2220">
    <property type="match status" value="1"/>
</dbReference>
<dbReference type="PROSITE" id="PS01360">
    <property type="entry name" value="ZF_MYND_1"/>
    <property type="match status" value="1"/>
</dbReference>
<evidence type="ECO:0000256" key="4">
    <source>
        <dbReference type="PROSITE-ProRule" id="PRU00134"/>
    </source>
</evidence>
<keyword evidence="1" id="KW-0479">Metal-binding</keyword>
<evidence type="ECO:0000259" key="6">
    <source>
        <dbReference type="PROSITE" id="PS50865"/>
    </source>
</evidence>
<dbReference type="PROSITE" id="PS50865">
    <property type="entry name" value="ZF_MYND_2"/>
    <property type="match status" value="1"/>
</dbReference>